<evidence type="ECO:0000256" key="1">
    <source>
        <dbReference type="SAM" id="MobiDB-lite"/>
    </source>
</evidence>
<organism evidence="2 3">
    <name type="scientific">Stachybotrys chartarum (strain CBS 109288 / IBT 7711)</name>
    <name type="common">Toxic black mold</name>
    <name type="synonym">Stilbospora chartarum</name>
    <dbReference type="NCBI Taxonomy" id="1280523"/>
    <lineage>
        <taxon>Eukaryota</taxon>
        <taxon>Fungi</taxon>
        <taxon>Dikarya</taxon>
        <taxon>Ascomycota</taxon>
        <taxon>Pezizomycotina</taxon>
        <taxon>Sordariomycetes</taxon>
        <taxon>Hypocreomycetidae</taxon>
        <taxon>Hypocreales</taxon>
        <taxon>Stachybotryaceae</taxon>
        <taxon>Stachybotrys</taxon>
    </lineage>
</organism>
<name>A0A084BBU0_STACB</name>
<sequence>MSAKRPAELDDTDDSGRSAKAARSDLEPIPQDALVVLEGPDAFDNPETGLCLEGAELLSPSRGQGTVYVDPGSIGDSIPGSIYTVLPSSKGHGKRETCELSAPLIEQVIVIRNQVVQQESITIVAIPIAATKAVASSEESQRIVMFRWTNPGSKHAGPDKPVPEARTRGTEMLSLFDIAVNSILSPSKKRVLYADLDCNNQVTHARYLAWDKMPSLSSFPSPSPPFIDRGQYYGLALLDSVLMGEAINASIGIVYLLPTGFLWHSPTRVHYRATERGSSVWLHLHRDFSVSTMTSLGLPGGLVSIVAMSVSFDYGQPSCLSLWVERSEAYPAVAAKIQELAAGQGFILSKDLISWHDFMNRQQMGGGDRFVD</sequence>
<accession>A0A084BBU0</accession>
<evidence type="ECO:0000313" key="3">
    <source>
        <dbReference type="Proteomes" id="UP000028045"/>
    </source>
</evidence>
<dbReference type="OrthoDB" id="10482541at2759"/>
<protein>
    <submittedName>
        <fullName evidence="2">Uncharacterized protein</fullName>
    </submittedName>
</protein>
<dbReference type="AlphaFoldDB" id="A0A084BBU0"/>
<dbReference type="HOGENOM" id="CLU_744281_0_0_1"/>
<evidence type="ECO:0000313" key="2">
    <source>
        <dbReference type="EMBL" id="KEY75019.1"/>
    </source>
</evidence>
<reference evidence="2 3" key="1">
    <citation type="journal article" date="2014" name="BMC Genomics">
        <title>Comparative genome sequencing reveals chemotype-specific gene clusters in the toxigenic black mold Stachybotrys.</title>
        <authorList>
            <person name="Semeiks J."/>
            <person name="Borek D."/>
            <person name="Otwinowski Z."/>
            <person name="Grishin N.V."/>
        </authorList>
    </citation>
    <scope>NUCLEOTIDE SEQUENCE [LARGE SCALE GENOMIC DNA]</scope>
    <source>
        <strain evidence="3">CBS 109288 / IBT 7711</strain>
    </source>
</reference>
<dbReference type="EMBL" id="KL647405">
    <property type="protein sequence ID" value="KEY75019.1"/>
    <property type="molecule type" value="Genomic_DNA"/>
</dbReference>
<proteinExistence type="predicted"/>
<keyword evidence="3" id="KW-1185">Reference proteome</keyword>
<dbReference type="Proteomes" id="UP000028045">
    <property type="component" value="Unassembled WGS sequence"/>
</dbReference>
<feature type="region of interest" description="Disordered" evidence="1">
    <location>
        <begin position="1"/>
        <end position="26"/>
    </location>
</feature>
<gene>
    <name evidence="2" type="ORF">S7711_10453</name>
</gene>